<evidence type="ECO:0000313" key="3">
    <source>
        <dbReference type="Proteomes" id="UP000753724"/>
    </source>
</evidence>
<proteinExistence type="inferred from homology"/>
<dbReference type="NCBIfam" id="TIGR00074">
    <property type="entry name" value="hypC_hupF"/>
    <property type="match status" value="1"/>
</dbReference>
<dbReference type="RefSeq" id="WP_161716509.1">
    <property type="nucleotide sequence ID" value="NZ_JAAAPO010000001.1"/>
</dbReference>
<dbReference type="Proteomes" id="UP000753724">
    <property type="component" value="Unassembled WGS sequence"/>
</dbReference>
<gene>
    <name evidence="2" type="primary">hypC</name>
    <name evidence="2" type="ORF">GTZ99_01490</name>
</gene>
<organism evidence="2 3">
    <name type="scientific">Novosphingobium ovatum</name>
    <dbReference type="NCBI Taxonomy" id="1908523"/>
    <lineage>
        <taxon>Bacteria</taxon>
        <taxon>Pseudomonadati</taxon>
        <taxon>Pseudomonadota</taxon>
        <taxon>Alphaproteobacteria</taxon>
        <taxon>Sphingomonadales</taxon>
        <taxon>Sphingomonadaceae</taxon>
        <taxon>Novosphingobium</taxon>
    </lineage>
</organism>
<keyword evidence="3" id="KW-1185">Reference proteome</keyword>
<dbReference type="InterPro" id="IPR001109">
    <property type="entry name" value="Hydrogenase_HupF/HypC"/>
</dbReference>
<evidence type="ECO:0000256" key="1">
    <source>
        <dbReference type="ARBA" id="ARBA00006018"/>
    </source>
</evidence>
<dbReference type="InterPro" id="IPR019812">
    <property type="entry name" value="Hydgase_assmbl_chp_CS"/>
</dbReference>
<dbReference type="Gene3D" id="2.30.30.140">
    <property type="match status" value="1"/>
</dbReference>
<dbReference type="PANTHER" id="PTHR35177:SF1">
    <property type="entry name" value="HYDROGENASE MATURATION FACTOR HYPC"/>
    <property type="match status" value="1"/>
</dbReference>
<name>A0ABW9X9L6_9SPHN</name>
<sequence length="103" mass="10989">MCVGIPMQVVSVRPGMALCAHDGAVHCIDIALVGECHPGEWLMTFLGAAREKMDETAARQSLAAVTALEALLRGEAVDLDAAFADLIGREPQLPEHLRIQNLA</sequence>
<comment type="similarity">
    <text evidence="1">Belongs to the HupF/HypC family.</text>
</comment>
<dbReference type="PRINTS" id="PR00445">
    <property type="entry name" value="HUPFHYPC"/>
</dbReference>
<dbReference type="Pfam" id="PF01455">
    <property type="entry name" value="HupF_HypC"/>
    <property type="match status" value="1"/>
</dbReference>
<dbReference type="PANTHER" id="PTHR35177">
    <property type="entry name" value="HYDROGENASE MATURATION FACTOR HYBG"/>
    <property type="match status" value="1"/>
</dbReference>
<reference evidence="3" key="1">
    <citation type="submission" date="2020-01" db="EMBL/GenBank/DDBJ databases">
        <title>Sphingomonas sp. strain CSW-10.</title>
        <authorList>
            <person name="Chen W.-M."/>
        </authorList>
    </citation>
    <scope>NUCLEOTIDE SEQUENCE [LARGE SCALE GENOMIC DNA]</scope>
    <source>
        <strain evidence="3">FSY-8</strain>
    </source>
</reference>
<dbReference type="EMBL" id="JAAAPO010000001">
    <property type="protein sequence ID" value="NBC35228.1"/>
    <property type="molecule type" value="Genomic_DNA"/>
</dbReference>
<accession>A0ABW9X9L6</accession>
<protein>
    <submittedName>
        <fullName evidence="2">HypC/HybG/HupF family hydrogenase formation chaperone</fullName>
    </submittedName>
</protein>
<comment type="caution">
    <text evidence="2">The sequence shown here is derived from an EMBL/GenBank/DDBJ whole genome shotgun (WGS) entry which is preliminary data.</text>
</comment>
<evidence type="ECO:0000313" key="2">
    <source>
        <dbReference type="EMBL" id="NBC35228.1"/>
    </source>
</evidence>
<dbReference type="SUPFAM" id="SSF159127">
    <property type="entry name" value="HupF/HypC-like"/>
    <property type="match status" value="1"/>
</dbReference>
<dbReference type="PROSITE" id="PS01097">
    <property type="entry name" value="HUPF_HYPC"/>
    <property type="match status" value="1"/>
</dbReference>